<gene>
    <name evidence="2" type="ORF">ODALV1_LOCUS3329</name>
</gene>
<protein>
    <submittedName>
        <fullName evidence="2">Uncharacterized protein</fullName>
    </submittedName>
</protein>
<keyword evidence="3" id="KW-1185">Reference proteome</keyword>
<proteinExistence type="predicted"/>
<comment type="caution">
    <text evidence="2">The sequence shown here is derived from an EMBL/GenBank/DDBJ whole genome shotgun (WGS) entry which is preliminary data.</text>
</comment>
<evidence type="ECO:0000256" key="1">
    <source>
        <dbReference type="SAM" id="MobiDB-lite"/>
    </source>
</evidence>
<organism evidence="2 3">
    <name type="scientific">Orchesella dallaii</name>
    <dbReference type="NCBI Taxonomy" id="48710"/>
    <lineage>
        <taxon>Eukaryota</taxon>
        <taxon>Metazoa</taxon>
        <taxon>Ecdysozoa</taxon>
        <taxon>Arthropoda</taxon>
        <taxon>Hexapoda</taxon>
        <taxon>Collembola</taxon>
        <taxon>Entomobryomorpha</taxon>
        <taxon>Entomobryoidea</taxon>
        <taxon>Orchesellidae</taxon>
        <taxon>Orchesellinae</taxon>
        <taxon>Orchesella</taxon>
    </lineage>
</organism>
<feature type="region of interest" description="Disordered" evidence="1">
    <location>
        <begin position="130"/>
        <end position="167"/>
    </location>
</feature>
<evidence type="ECO:0000313" key="3">
    <source>
        <dbReference type="Proteomes" id="UP001642540"/>
    </source>
</evidence>
<dbReference type="Proteomes" id="UP001642540">
    <property type="component" value="Unassembled WGS sequence"/>
</dbReference>
<sequence>MRGGIKQSPYLYIKSYEKEPVSVVDLSGDSSEEYGVNTLVISGVQGSRLETFPPSPYSCRPYSPTDPPISPQSLDPRHWDYTAPSPIVFDNELNLSIVDFEMSPSSYPTEHELESQEAEERERENLLGIGLGHYSDTGKARGTVSSASNQIRRPSEWAQVGPRRGSA</sequence>
<name>A0ABP1PSN6_9HEXA</name>
<dbReference type="EMBL" id="CAXLJM020000009">
    <property type="protein sequence ID" value="CAL8075973.1"/>
    <property type="molecule type" value="Genomic_DNA"/>
</dbReference>
<evidence type="ECO:0000313" key="2">
    <source>
        <dbReference type="EMBL" id="CAL8075973.1"/>
    </source>
</evidence>
<feature type="compositionally biased region" description="Polar residues" evidence="1">
    <location>
        <begin position="143"/>
        <end position="152"/>
    </location>
</feature>
<accession>A0ABP1PSN6</accession>
<reference evidence="2 3" key="1">
    <citation type="submission" date="2024-08" db="EMBL/GenBank/DDBJ databases">
        <authorList>
            <person name="Cucini C."/>
            <person name="Frati F."/>
        </authorList>
    </citation>
    <scope>NUCLEOTIDE SEQUENCE [LARGE SCALE GENOMIC DNA]</scope>
</reference>